<feature type="transmembrane region" description="Helical" evidence="8">
    <location>
        <begin position="457"/>
        <end position="477"/>
    </location>
</feature>
<feature type="transmembrane region" description="Helical" evidence="8">
    <location>
        <begin position="375"/>
        <end position="396"/>
    </location>
</feature>
<dbReference type="OrthoDB" id="9909019at2759"/>
<dbReference type="PROSITE" id="PS50216">
    <property type="entry name" value="DHHC"/>
    <property type="match status" value="1"/>
</dbReference>
<dbReference type="GO" id="GO:0019706">
    <property type="term" value="F:protein-cysteine S-palmitoyltransferase activity"/>
    <property type="evidence" value="ECO:0007669"/>
    <property type="project" value="UniProtKB-EC"/>
</dbReference>
<dbReference type="GeneID" id="24094933"/>
<comment type="catalytic activity">
    <reaction evidence="6">
        <text>L-cysteinyl-[protein] + hexadecanoyl-CoA = S-hexadecanoyl-L-cysteinyl-[protein] + CoA</text>
        <dbReference type="Rhea" id="RHEA:36683"/>
        <dbReference type="Rhea" id="RHEA-COMP:10131"/>
        <dbReference type="Rhea" id="RHEA-COMP:11032"/>
        <dbReference type="ChEBI" id="CHEBI:29950"/>
        <dbReference type="ChEBI" id="CHEBI:57287"/>
        <dbReference type="ChEBI" id="CHEBI:57379"/>
        <dbReference type="ChEBI" id="CHEBI:74151"/>
        <dbReference type="EC" id="2.3.1.225"/>
    </reaction>
</comment>
<organism evidence="9 10">
    <name type="scientific">Fibroporia radiculosa</name>
    <dbReference type="NCBI Taxonomy" id="599839"/>
    <lineage>
        <taxon>Eukaryota</taxon>
        <taxon>Fungi</taxon>
        <taxon>Dikarya</taxon>
        <taxon>Basidiomycota</taxon>
        <taxon>Agaricomycotina</taxon>
        <taxon>Agaricomycetes</taxon>
        <taxon>Polyporales</taxon>
        <taxon>Fibroporiaceae</taxon>
        <taxon>Fibroporia</taxon>
    </lineage>
</organism>
<feature type="region of interest" description="Disordered" evidence="7">
    <location>
        <begin position="1"/>
        <end position="81"/>
    </location>
</feature>
<evidence type="ECO:0000256" key="7">
    <source>
        <dbReference type="SAM" id="MobiDB-lite"/>
    </source>
</evidence>
<dbReference type="Proteomes" id="UP000006352">
    <property type="component" value="Unassembled WGS sequence"/>
</dbReference>
<dbReference type="EC" id="2.3.1.225" evidence="2"/>
<feature type="region of interest" description="Disordered" evidence="7">
    <location>
        <begin position="265"/>
        <end position="290"/>
    </location>
</feature>
<evidence type="ECO:0000256" key="2">
    <source>
        <dbReference type="ARBA" id="ARBA00012210"/>
    </source>
</evidence>
<feature type="compositionally biased region" description="Basic and acidic residues" evidence="7">
    <location>
        <begin position="158"/>
        <end position="170"/>
    </location>
</feature>
<feature type="compositionally biased region" description="Polar residues" evidence="7">
    <location>
        <begin position="1"/>
        <end position="37"/>
    </location>
</feature>
<keyword evidence="8" id="KW-1133">Transmembrane helix</keyword>
<comment type="subcellular location">
    <subcellularLocation>
        <location evidence="1">Endomembrane system</location>
        <topology evidence="1">Multi-pass membrane protein</topology>
    </subcellularLocation>
</comment>
<evidence type="ECO:0000313" key="9">
    <source>
        <dbReference type="EMBL" id="CCM00022.1"/>
    </source>
</evidence>
<dbReference type="AlphaFoldDB" id="J4HUA5"/>
<evidence type="ECO:0000313" key="10">
    <source>
        <dbReference type="Proteomes" id="UP000006352"/>
    </source>
</evidence>
<dbReference type="GO" id="GO:0005783">
    <property type="term" value="C:endoplasmic reticulum"/>
    <property type="evidence" value="ECO:0007669"/>
    <property type="project" value="TreeGrafter"/>
</dbReference>
<feature type="region of interest" description="Disordered" evidence="7">
    <location>
        <begin position="99"/>
        <end position="195"/>
    </location>
</feature>
<comment type="similarity">
    <text evidence="5">Belongs to the DHHC palmitoyltransferase family. ERF2/ZDHHC9 subfamily.</text>
</comment>
<feature type="transmembrane region" description="Helical" evidence="8">
    <location>
        <begin position="497"/>
        <end position="518"/>
    </location>
</feature>
<dbReference type="GO" id="GO:0006612">
    <property type="term" value="P:protein targeting to membrane"/>
    <property type="evidence" value="ECO:0007669"/>
    <property type="project" value="TreeGrafter"/>
</dbReference>
<dbReference type="EMBL" id="HE796959">
    <property type="protein sequence ID" value="CCM00022.1"/>
    <property type="molecule type" value="Genomic_DNA"/>
</dbReference>
<name>J4HUA5_9APHY</name>
<feature type="transmembrane region" description="Helical" evidence="8">
    <location>
        <begin position="344"/>
        <end position="369"/>
    </location>
</feature>
<feature type="compositionally biased region" description="Low complexity" evidence="7">
    <location>
        <begin position="38"/>
        <end position="54"/>
    </location>
</feature>
<accession>J4HUA5</accession>
<keyword evidence="8" id="KW-0472">Membrane</keyword>
<evidence type="ECO:0000256" key="6">
    <source>
        <dbReference type="ARBA" id="ARBA00048048"/>
    </source>
</evidence>
<keyword evidence="8" id="KW-0812">Transmembrane</keyword>
<dbReference type="InterPro" id="IPR039859">
    <property type="entry name" value="PFA4/ZDH16/20/ERF2-like"/>
</dbReference>
<evidence type="ECO:0000256" key="8">
    <source>
        <dbReference type="SAM" id="Phobius"/>
    </source>
</evidence>
<sequence>MATSHSLSSPSRPVTQLPFSPTPRNATRTPGTPTRAHSGSVSSTSPSRSGSLASRPPPNMSHIGESVLPQSMSLPPFQPTTTYTLTHATGVLPSASFFHPTRPSYPPPPPSLSHTRRSSVASIVTSDAPASDPLRLTTLSENHSHGSDGSDSFGNSTDDAKEEPSLDHSVKSPTVKPSREPLLPIGPGSRQARRPSVVIQTATPYGTHDGGVSPTARLRGSFEKLFKRSPVATSPTRAISIKTQPHSSLGETAPRSLAGVPRMTFEMSEEPQRKCSPSPHPSPSSSTTSLTFIATPPPGNKPPRAFMPVVDARTGKPMHNWQLYPSRNRFFFGGRILIGGDEPWAFVASLVVVLGITGVWFGTTCVWWWKHESPVVAAVGAYMCLLTISSMFATAFRDPGILPKDLDRHPPRESGGDQAPLPRDLRVRAGTVRTKFCATCRVYRPPRSSHCKMCDNCVDVTTLILVICTSAIHLYLLTRPPFRLDFQHALQTSQGSGSAAAFVMSILVIWPVMALLLYHARLLLLNVTTIEQIRNQAHKSLVAGPPPPNPFSHGSWRRNLVYVLCRPGGFSWMDATAIATEDRRDVNPGLLRDAEDGWMEEGRVGRKAE</sequence>
<dbReference type="PANTHER" id="PTHR22883">
    <property type="entry name" value="ZINC FINGER DHHC DOMAIN CONTAINING PROTEIN"/>
    <property type="match status" value="1"/>
</dbReference>
<dbReference type="RefSeq" id="XP_012179283.1">
    <property type="nucleotide sequence ID" value="XM_012323893.1"/>
</dbReference>
<keyword evidence="4" id="KW-0449">Lipoprotein</keyword>
<feature type="compositionally biased region" description="Polar residues" evidence="7">
    <location>
        <begin position="68"/>
        <end position="81"/>
    </location>
</feature>
<reference evidence="9 10" key="1">
    <citation type="journal article" date="2012" name="Appl. Environ. Microbiol.">
        <title>Short-read sequencing for genomic analysis of the brown rot fungus Fibroporia radiculosa.</title>
        <authorList>
            <person name="Tang J.D."/>
            <person name="Perkins A.D."/>
            <person name="Sonstegard T.S."/>
            <person name="Schroeder S.G."/>
            <person name="Burgess S.C."/>
            <person name="Diehl S.V."/>
        </authorList>
    </citation>
    <scope>NUCLEOTIDE SEQUENCE [LARGE SCALE GENOMIC DNA]</scope>
    <source>
        <strain evidence="9 10">TFFH 294</strain>
    </source>
</reference>
<dbReference type="HOGENOM" id="CLU_016096_0_0_1"/>
<evidence type="ECO:0000256" key="5">
    <source>
        <dbReference type="ARBA" id="ARBA00023463"/>
    </source>
</evidence>
<proteinExistence type="inferred from homology"/>
<protein>
    <recommendedName>
        <fullName evidence="2">protein S-acyltransferase</fullName>
        <ecNumber evidence="2">2.3.1.225</ecNumber>
    </recommendedName>
</protein>
<dbReference type="InParanoid" id="J4HUA5"/>
<evidence type="ECO:0000256" key="3">
    <source>
        <dbReference type="ARBA" id="ARBA00023139"/>
    </source>
</evidence>
<evidence type="ECO:0000256" key="4">
    <source>
        <dbReference type="ARBA" id="ARBA00023288"/>
    </source>
</evidence>
<dbReference type="STRING" id="599839.J4HUA5"/>
<keyword evidence="10" id="KW-1185">Reference proteome</keyword>
<dbReference type="PANTHER" id="PTHR22883:SF43">
    <property type="entry name" value="PALMITOYLTRANSFERASE APP"/>
    <property type="match status" value="1"/>
</dbReference>
<keyword evidence="3" id="KW-0564">Palmitate</keyword>
<evidence type="ECO:0000256" key="1">
    <source>
        <dbReference type="ARBA" id="ARBA00004127"/>
    </source>
</evidence>
<gene>
    <name evidence="9" type="ORF">FIBRA_02048</name>
</gene>
<dbReference type="GO" id="GO:0005794">
    <property type="term" value="C:Golgi apparatus"/>
    <property type="evidence" value="ECO:0007669"/>
    <property type="project" value="TreeGrafter"/>
</dbReference>